<evidence type="ECO:0000313" key="4">
    <source>
        <dbReference type="EMBL" id="CEJ81642.1"/>
    </source>
</evidence>
<feature type="compositionally biased region" description="Polar residues" evidence="1">
    <location>
        <begin position="807"/>
        <end position="821"/>
    </location>
</feature>
<reference evidence="4 5" key="1">
    <citation type="journal article" date="2015" name="Genome Announc.">
        <title>Draft Genome Sequence and Gene Annotation of the Entomopathogenic Fungus Verticillium hemipterigenum.</title>
        <authorList>
            <person name="Horn F."/>
            <person name="Habel A."/>
            <person name="Scharf D.H."/>
            <person name="Dworschak J."/>
            <person name="Brakhage A.A."/>
            <person name="Guthke R."/>
            <person name="Hertweck C."/>
            <person name="Linde J."/>
        </authorList>
    </citation>
    <scope>NUCLEOTIDE SEQUENCE [LARGE SCALE GENOMIC DNA]</scope>
</reference>
<evidence type="ECO:0008006" key="6">
    <source>
        <dbReference type="Google" id="ProtNLM"/>
    </source>
</evidence>
<dbReference type="Pfam" id="PF20639">
    <property type="entry name" value="Rrn6_K-rich"/>
    <property type="match status" value="1"/>
</dbReference>
<evidence type="ECO:0000259" key="2">
    <source>
        <dbReference type="Pfam" id="PF10214"/>
    </source>
</evidence>
<feature type="compositionally biased region" description="Polar residues" evidence="1">
    <location>
        <begin position="937"/>
        <end position="967"/>
    </location>
</feature>
<feature type="domain" description="RRN6 K-rich C-terminal" evidence="3">
    <location>
        <begin position="860"/>
        <end position="986"/>
    </location>
</feature>
<evidence type="ECO:0000313" key="5">
    <source>
        <dbReference type="Proteomes" id="UP000039046"/>
    </source>
</evidence>
<dbReference type="AlphaFoldDB" id="A0A0A1T5U2"/>
<dbReference type="STRING" id="1531966.A0A0A1T5U2"/>
<dbReference type="PANTHER" id="PTHR28221">
    <property type="entry name" value="RNA POLYMERASE I-SPECIFIC TRANSCRIPTION INITIATION FACTOR RRN6"/>
    <property type="match status" value="1"/>
</dbReference>
<gene>
    <name evidence="4" type="ORF">VHEMI01761</name>
</gene>
<proteinExistence type="predicted"/>
<dbReference type="GO" id="GO:0070860">
    <property type="term" value="C:RNA polymerase I core factor complex"/>
    <property type="evidence" value="ECO:0007669"/>
    <property type="project" value="TreeGrafter"/>
</dbReference>
<evidence type="ECO:0000256" key="1">
    <source>
        <dbReference type="SAM" id="MobiDB-lite"/>
    </source>
</evidence>
<evidence type="ECO:0000259" key="3">
    <source>
        <dbReference type="Pfam" id="PF20639"/>
    </source>
</evidence>
<keyword evidence="5" id="KW-1185">Reference proteome</keyword>
<accession>A0A0A1T5U2</accession>
<feature type="domain" description="RRN6 beta-propeller" evidence="2">
    <location>
        <begin position="113"/>
        <end position="497"/>
    </location>
</feature>
<dbReference type="EMBL" id="CDHN01000001">
    <property type="protein sequence ID" value="CEJ81642.1"/>
    <property type="molecule type" value="Genomic_DNA"/>
</dbReference>
<feature type="compositionally biased region" description="Low complexity" evidence="1">
    <location>
        <begin position="822"/>
        <end position="835"/>
    </location>
</feature>
<dbReference type="Pfam" id="PF10214">
    <property type="entry name" value="Rrn6_beta-prop"/>
    <property type="match status" value="1"/>
</dbReference>
<dbReference type="PANTHER" id="PTHR28221:SF2">
    <property type="entry name" value="RNA POLYMERASE I-SPECIFIC TRANSCRIPTION INITIATION FACTOR RRN6"/>
    <property type="match status" value="1"/>
</dbReference>
<dbReference type="HOGENOM" id="CLU_005807_1_0_1"/>
<feature type="region of interest" description="Disordered" evidence="1">
    <location>
        <begin position="804"/>
        <end position="835"/>
    </location>
</feature>
<dbReference type="OrthoDB" id="4090074at2759"/>
<dbReference type="GO" id="GO:0042790">
    <property type="term" value="P:nucleolar large rRNA transcription by RNA polymerase I"/>
    <property type="evidence" value="ECO:0007669"/>
    <property type="project" value="TreeGrafter"/>
</dbReference>
<dbReference type="InterPro" id="IPR048535">
    <property type="entry name" value="RRN6_beta-prop"/>
</dbReference>
<organism evidence="4 5">
    <name type="scientific">[Torrubiella] hemipterigena</name>
    <dbReference type="NCBI Taxonomy" id="1531966"/>
    <lineage>
        <taxon>Eukaryota</taxon>
        <taxon>Fungi</taxon>
        <taxon>Dikarya</taxon>
        <taxon>Ascomycota</taxon>
        <taxon>Pezizomycotina</taxon>
        <taxon>Sordariomycetes</taxon>
        <taxon>Hypocreomycetidae</taxon>
        <taxon>Hypocreales</taxon>
        <taxon>Clavicipitaceae</taxon>
        <taxon>Clavicipitaceae incertae sedis</taxon>
        <taxon>'Torrubiella' clade</taxon>
    </lineage>
</organism>
<dbReference type="GO" id="GO:0001179">
    <property type="term" value="F:RNA polymerase I general transcription initiation factor binding"/>
    <property type="evidence" value="ECO:0007669"/>
    <property type="project" value="TreeGrafter"/>
</dbReference>
<dbReference type="GO" id="GO:0001163">
    <property type="term" value="F:RNA polymerase I transcription regulatory region sequence-specific DNA binding"/>
    <property type="evidence" value="ECO:0007669"/>
    <property type="project" value="TreeGrafter"/>
</dbReference>
<feature type="compositionally biased region" description="Basic residues" evidence="1">
    <location>
        <begin position="975"/>
        <end position="987"/>
    </location>
</feature>
<feature type="region of interest" description="Disordered" evidence="1">
    <location>
        <begin position="930"/>
        <end position="987"/>
    </location>
</feature>
<protein>
    <recommendedName>
        <fullName evidence="6">RNA polymerase I-specific transcription initiation factor RRN6-like protein</fullName>
    </recommendedName>
</protein>
<dbReference type="InterPro" id="IPR048536">
    <property type="entry name" value="Rrn6_K-rich"/>
</dbReference>
<dbReference type="Proteomes" id="UP000039046">
    <property type="component" value="Unassembled WGS sequence"/>
</dbReference>
<dbReference type="InterPro" id="IPR019350">
    <property type="entry name" value="RNA_pol_I-sp_TIF_RRN6-like"/>
</dbReference>
<name>A0A0A1T5U2_9HYPO</name>
<sequence>MAEKERFAGLSYGQAGKLTYRPRSSNEDLGKLETSRNFSHERTLSLIGKSRRIYHAAGPSQSNRREGLEFTRRTHERWLLQSIPGTFAGTQVLNGALTEALTNHGSEETSFTSGSLLAFGNIANFTSLENGNRIPVIAVACGRSGESLRIARLNESQWLWPNDNSARLFENFVEPEDKFNETLWNQDSLPIKQLKFGSGTSTRGRVDWLFVQKDEYTTLLRPEYHALPTKHDRFQLALSGEKASLINLPRLFTIHSRETGGSPHSDCVFGAAGADAHWIGIIDVLGYWNIWTIGGSHTITYQTLHLADNINGHIDGVAKDNTKDYRAQRHGLLTCWPKTLTRDGNDSDDSNDEAYDMLASNATLLAWNGQRIEAFNPQTGSMLTRRKSIWESSTPISDIIDVQASPVSNEDILILTKSNIIWIKLLLTADYSCSTQVILSIAHGNMISDNTRMAICGASPKTLSSILVAFSSIHQLLHLFWLNNESEAMLPQFSRQSMQIPNLEQSTSKTLRQVRIVPLDVEYDPRAPPSSIGGDYSRDQVYFYQVHLLGDDFELQYALCASSANKQLAVKPPSTRVNYDMAARRRKWKRENKFFAKHSKSAFILPDGITDLDLKTMFSDEPEANVETRTPEPIVEKPVVTQPTKFNMTRMTAIISRMLSESFAKGGAEIPPELYTVIAQKVGEGLDEGHLSVTSWLSILQSTELGNTEVRGSITHEDIISNANDQVQFPQLKRFAKGDSPRNLELSDIENCISMLWIAPLQRKVTAPGLKTLNVWASMAARDLFLASYGVMVRPVLQPGDSAGQYMPSSQLIPSSQAGPYSSQRSTQGTGSQGTDSALERLRLLAVSVGDRVPAAKKTSIIHLWPEEPGTSLGEYVSSVTMATDDKFRGVRERQLKREARRKSHVEKYGRLSVAKQSLPRLENEIQVTPMRPPPLQTMSSQPQAPNSSQTNMLPSSSFPVPISSQALPGAFSERKKKKAKRKSGFR</sequence>